<feature type="domain" description="Helicase C-terminal" evidence="7">
    <location>
        <begin position="236"/>
        <end position="394"/>
    </location>
</feature>
<dbReference type="GO" id="GO:0003723">
    <property type="term" value="F:RNA binding"/>
    <property type="evidence" value="ECO:0007669"/>
    <property type="project" value="TreeGrafter"/>
</dbReference>
<keyword evidence="2" id="KW-0378">Hydrolase</keyword>
<protein>
    <recommendedName>
        <fullName evidence="10">ATP-dependent RNA helicase</fullName>
    </recommendedName>
</protein>
<dbReference type="GO" id="GO:0005524">
    <property type="term" value="F:ATP binding"/>
    <property type="evidence" value="ECO:0007669"/>
    <property type="project" value="UniProtKB-KW"/>
</dbReference>
<keyword evidence="9" id="KW-1185">Reference proteome</keyword>
<dbReference type="KEGG" id="ccp:CHC_T00001396001"/>
<evidence type="ECO:0000313" key="8">
    <source>
        <dbReference type="EMBL" id="CDF32169.1"/>
    </source>
</evidence>
<reference evidence="9" key="1">
    <citation type="journal article" date="2013" name="Proc. Natl. Acad. Sci. U.S.A.">
        <title>Genome structure and metabolic features in the red seaweed Chondrus crispus shed light on evolution of the Archaeplastida.</title>
        <authorList>
            <person name="Collen J."/>
            <person name="Porcel B."/>
            <person name="Carre W."/>
            <person name="Ball S.G."/>
            <person name="Chaparro C."/>
            <person name="Tonon T."/>
            <person name="Barbeyron T."/>
            <person name="Michel G."/>
            <person name="Noel B."/>
            <person name="Valentin K."/>
            <person name="Elias M."/>
            <person name="Artiguenave F."/>
            <person name="Arun A."/>
            <person name="Aury J.M."/>
            <person name="Barbosa-Neto J.F."/>
            <person name="Bothwell J.H."/>
            <person name="Bouget F.Y."/>
            <person name="Brillet L."/>
            <person name="Cabello-Hurtado F."/>
            <person name="Capella-Gutierrez S."/>
            <person name="Charrier B."/>
            <person name="Cladiere L."/>
            <person name="Cock J.M."/>
            <person name="Coelho S.M."/>
            <person name="Colleoni C."/>
            <person name="Czjzek M."/>
            <person name="Da Silva C."/>
            <person name="Delage L."/>
            <person name="Denoeud F."/>
            <person name="Deschamps P."/>
            <person name="Dittami S.M."/>
            <person name="Gabaldon T."/>
            <person name="Gachon C.M."/>
            <person name="Groisillier A."/>
            <person name="Herve C."/>
            <person name="Jabbari K."/>
            <person name="Katinka M."/>
            <person name="Kloareg B."/>
            <person name="Kowalczyk N."/>
            <person name="Labadie K."/>
            <person name="Leblanc C."/>
            <person name="Lopez P.J."/>
            <person name="McLachlan D.H."/>
            <person name="Meslet-Cladiere L."/>
            <person name="Moustafa A."/>
            <person name="Nehr Z."/>
            <person name="Nyvall Collen P."/>
            <person name="Panaud O."/>
            <person name="Partensky F."/>
            <person name="Poulain J."/>
            <person name="Rensing S.A."/>
            <person name="Rousvoal S."/>
            <person name="Samson G."/>
            <person name="Symeonidi A."/>
            <person name="Weissenbach J."/>
            <person name="Zambounis A."/>
            <person name="Wincker P."/>
            <person name="Boyen C."/>
        </authorList>
    </citation>
    <scope>NUCLEOTIDE SEQUENCE [LARGE SCALE GENOMIC DNA]</scope>
    <source>
        <strain evidence="9">cv. Stackhouse</strain>
    </source>
</reference>
<evidence type="ECO:0000256" key="2">
    <source>
        <dbReference type="ARBA" id="ARBA00022801"/>
    </source>
</evidence>
<dbReference type="InterPro" id="IPR011545">
    <property type="entry name" value="DEAD/DEAH_box_helicase_dom"/>
</dbReference>
<dbReference type="EMBL" id="HG001459">
    <property type="protein sequence ID" value="CDF32169.1"/>
    <property type="molecule type" value="Genomic_DNA"/>
</dbReference>
<dbReference type="SUPFAM" id="SSF52540">
    <property type="entry name" value="P-loop containing nucleoside triphosphate hydrolases"/>
    <property type="match status" value="1"/>
</dbReference>
<evidence type="ECO:0000259" key="6">
    <source>
        <dbReference type="PROSITE" id="PS51192"/>
    </source>
</evidence>
<dbReference type="InterPro" id="IPR014001">
    <property type="entry name" value="Helicase_ATP-bd"/>
</dbReference>
<dbReference type="GO" id="GO:0003724">
    <property type="term" value="F:RNA helicase activity"/>
    <property type="evidence" value="ECO:0007669"/>
    <property type="project" value="TreeGrafter"/>
</dbReference>
<dbReference type="OrthoDB" id="10256233at2759"/>
<feature type="compositionally biased region" description="Acidic residues" evidence="5">
    <location>
        <begin position="68"/>
        <end position="83"/>
    </location>
</feature>
<organism evidence="8 9">
    <name type="scientific">Chondrus crispus</name>
    <name type="common">Carrageen Irish moss</name>
    <name type="synonym">Polymorpha crispa</name>
    <dbReference type="NCBI Taxonomy" id="2769"/>
    <lineage>
        <taxon>Eukaryota</taxon>
        <taxon>Rhodophyta</taxon>
        <taxon>Florideophyceae</taxon>
        <taxon>Rhodymeniophycidae</taxon>
        <taxon>Gigartinales</taxon>
        <taxon>Gigartinaceae</taxon>
        <taxon>Chondrus</taxon>
    </lineage>
</organism>
<dbReference type="Pfam" id="PF00270">
    <property type="entry name" value="DEAD"/>
    <property type="match status" value="1"/>
</dbReference>
<dbReference type="Gramene" id="CDF32169">
    <property type="protein sequence ID" value="CDF32169"/>
    <property type="gene ID" value="CHC_T00001396001"/>
</dbReference>
<dbReference type="SMART" id="SM00487">
    <property type="entry name" value="DEXDc"/>
    <property type="match status" value="1"/>
</dbReference>
<evidence type="ECO:0000256" key="4">
    <source>
        <dbReference type="ARBA" id="ARBA00022840"/>
    </source>
</evidence>
<dbReference type="GO" id="GO:0016787">
    <property type="term" value="F:hydrolase activity"/>
    <property type="evidence" value="ECO:0007669"/>
    <property type="project" value="UniProtKB-KW"/>
</dbReference>
<dbReference type="PhylomeDB" id="R7Q285"/>
<dbReference type="InterPro" id="IPR001650">
    <property type="entry name" value="Helicase_C-like"/>
</dbReference>
<keyword evidence="1" id="KW-0547">Nucleotide-binding</keyword>
<dbReference type="InterPro" id="IPR044742">
    <property type="entry name" value="DEAD/DEAH_RhlB"/>
</dbReference>
<dbReference type="Gene3D" id="3.40.50.300">
    <property type="entry name" value="P-loop containing nucleotide triphosphate hydrolases"/>
    <property type="match status" value="2"/>
</dbReference>
<name>R7Q285_CHOCR</name>
<dbReference type="Proteomes" id="UP000012073">
    <property type="component" value="Unassembled WGS sequence"/>
</dbReference>
<dbReference type="Pfam" id="PF00271">
    <property type="entry name" value="Helicase_C"/>
    <property type="match status" value="1"/>
</dbReference>
<evidence type="ECO:0000256" key="3">
    <source>
        <dbReference type="ARBA" id="ARBA00022806"/>
    </source>
</evidence>
<evidence type="ECO:0008006" key="10">
    <source>
        <dbReference type="Google" id="ProtNLM"/>
    </source>
</evidence>
<dbReference type="AlphaFoldDB" id="R7Q285"/>
<sequence>MAAGQDVVIHAQTGSGKTLAYLLPALTSIEPKRSSVQILVIVPTQELGMQVYRLLRSLVSLYPQLSTNDDDGTDPENEADSGTEVESKKHNVSFPVLAMLDQADFRRQKLQLRQVAPRVIVGNPLRVAQLVDSGRLRLDLLKVLVVDEFDACLLDTTTTNALQTILSVRGRERPRQTILASATVPQHRHFLRQCVRQRWTRPDIKHIWVEEKSNERVPASLKHWYALCDGSKKLAALRTLLIRFNKELSNGATGGLSIRAMVFVMPSREIDDIVDALNHSFDKYFGVEEGKLVVGLSNNLAIIHRRQAMKRFRDGDAKVLIATDVAARGLDIPDVSHVFHLDLPTDPDSYLHRSGRTGRQGRPGSSVVLVTPGEQFVISRTGNALGIDFHRVEK</sequence>
<dbReference type="PROSITE" id="PS51194">
    <property type="entry name" value="HELICASE_CTER"/>
    <property type="match status" value="1"/>
</dbReference>
<dbReference type="PANTHER" id="PTHR47963">
    <property type="entry name" value="DEAD-BOX ATP-DEPENDENT RNA HELICASE 47, MITOCHONDRIAL"/>
    <property type="match status" value="1"/>
</dbReference>
<dbReference type="RefSeq" id="XP_005711834.1">
    <property type="nucleotide sequence ID" value="XM_005711777.1"/>
</dbReference>
<proteinExistence type="predicted"/>
<dbReference type="STRING" id="2769.R7Q285"/>
<evidence type="ECO:0000256" key="5">
    <source>
        <dbReference type="SAM" id="MobiDB-lite"/>
    </source>
</evidence>
<dbReference type="InterPro" id="IPR050547">
    <property type="entry name" value="DEAD_box_RNA_helicases"/>
</dbReference>
<feature type="region of interest" description="Disordered" evidence="5">
    <location>
        <begin position="66"/>
        <end position="87"/>
    </location>
</feature>
<dbReference type="SMART" id="SM00490">
    <property type="entry name" value="HELICc"/>
    <property type="match status" value="1"/>
</dbReference>
<dbReference type="GeneID" id="17319528"/>
<dbReference type="PANTHER" id="PTHR47963:SF10">
    <property type="entry name" value="ATP-DEPENDENT RNA HELICASE DDX6_DHH1"/>
    <property type="match status" value="1"/>
</dbReference>
<evidence type="ECO:0000313" key="9">
    <source>
        <dbReference type="Proteomes" id="UP000012073"/>
    </source>
</evidence>
<keyword evidence="3" id="KW-0347">Helicase</keyword>
<accession>R7Q285</accession>
<dbReference type="PROSITE" id="PS51192">
    <property type="entry name" value="HELICASE_ATP_BIND_1"/>
    <property type="match status" value="1"/>
</dbReference>
<feature type="domain" description="Helicase ATP-binding" evidence="6">
    <location>
        <begin position="1"/>
        <end position="202"/>
    </location>
</feature>
<gene>
    <name evidence="8" type="ORF">CHC_T00001396001</name>
</gene>
<keyword evidence="4" id="KW-0067">ATP-binding</keyword>
<evidence type="ECO:0000256" key="1">
    <source>
        <dbReference type="ARBA" id="ARBA00022741"/>
    </source>
</evidence>
<dbReference type="OMA" id="RRFLHDC"/>
<dbReference type="CDD" id="cd00268">
    <property type="entry name" value="DEADc"/>
    <property type="match status" value="1"/>
</dbReference>
<evidence type="ECO:0000259" key="7">
    <source>
        <dbReference type="PROSITE" id="PS51194"/>
    </source>
</evidence>
<dbReference type="CDD" id="cd18787">
    <property type="entry name" value="SF2_C_DEAD"/>
    <property type="match status" value="1"/>
</dbReference>
<dbReference type="InterPro" id="IPR027417">
    <property type="entry name" value="P-loop_NTPase"/>
</dbReference>